<organism evidence="2 3">
    <name type="scientific">Nematostella vectensis</name>
    <name type="common">Starlet sea anemone</name>
    <dbReference type="NCBI Taxonomy" id="45351"/>
    <lineage>
        <taxon>Eukaryota</taxon>
        <taxon>Metazoa</taxon>
        <taxon>Cnidaria</taxon>
        <taxon>Anthozoa</taxon>
        <taxon>Hexacorallia</taxon>
        <taxon>Actiniaria</taxon>
        <taxon>Edwardsiidae</taxon>
        <taxon>Nematostella</taxon>
    </lineage>
</organism>
<feature type="region of interest" description="Disordered" evidence="1">
    <location>
        <begin position="381"/>
        <end position="400"/>
    </location>
</feature>
<accession>A7RH49</accession>
<dbReference type="eggNOG" id="ENOG502TBWB">
    <property type="taxonomic scope" value="Eukaryota"/>
</dbReference>
<evidence type="ECO:0000313" key="2">
    <source>
        <dbReference type="EMBL" id="EDO49160.1"/>
    </source>
</evidence>
<protein>
    <recommendedName>
        <fullName evidence="4">Protein phosphatase 1 regulatory subunit 15A/B C-terminal domain-containing protein</fullName>
    </recommendedName>
</protein>
<name>A7RH49_NEMVE</name>
<evidence type="ECO:0000256" key="1">
    <source>
        <dbReference type="SAM" id="MobiDB-lite"/>
    </source>
</evidence>
<dbReference type="PANTHER" id="PTHR16489:SF12">
    <property type="entry name" value="GH11727P"/>
    <property type="match status" value="1"/>
</dbReference>
<dbReference type="GO" id="GO:0000164">
    <property type="term" value="C:protein phosphatase type 1 complex"/>
    <property type="evidence" value="ECO:0000318"/>
    <property type="project" value="GO_Central"/>
</dbReference>
<gene>
    <name evidence="2" type="ORF">NEMVEDRAFT_v1g238227</name>
</gene>
<dbReference type="PANTHER" id="PTHR16489">
    <property type="entry name" value="GH11727P"/>
    <property type="match status" value="1"/>
</dbReference>
<proteinExistence type="predicted"/>
<evidence type="ECO:0008006" key="4">
    <source>
        <dbReference type="Google" id="ProtNLM"/>
    </source>
</evidence>
<sequence>MFEQLFDGVVEMVVGLWAIWSLPLLTRLTQQFVCLIKGITIAHVYLPTKDETSVDMNSYFSCCEMHCTITANSNHCHWKTWTDGQITSFAQSYNQKLHGISQNTQQSICSFTRMCETTTVDSLKQYSPESRKSCPLACIPFVFKEFDQSIQPTVLQQHPLGSHTKNEASAVSEKIHNCKDMYSHYLEKVTPKKQENMNFSCFNEKSNSSAASIDSGYRSHQSVESNCKCIDEDGVTLYVSDCCYDRQGRLIRMYVGLSEYTESTSESYFEDEDSSAEDDSDVCNEDDEDEDFIVFDSHTWCPVYGDKDQDFTFISIQVTPAFSMSDGDFNSNSKEYHKKCKEISEENFVGMTLNNINSQGQEFNYDDDKYLNVNDSDYDNTDSDIDFDNPTGSDIDSTKDKSIGAGTGTKKVKFCEEDDVHVMYTWDFAYRAARRSEWCQCATDREHFKLRINQTEQLLKPVLLDRIAKMQET</sequence>
<evidence type="ECO:0000313" key="3">
    <source>
        <dbReference type="Proteomes" id="UP000001593"/>
    </source>
</evidence>
<dbReference type="GO" id="GO:0034976">
    <property type="term" value="P:response to endoplasmic reticulum stress"/>
    <property type="evidence" value="ECO:0000318"/>
    <property type="project" value="GO_Central"/>
</dbReference>
<dbReference type="HOGENOM" id="CLU_577860_0_0_1"/>
<reference evidence="2 3" key="1">
    <citation type="journal article" date="2007" name="Science">
        <title>Sea anemone genome reveals ancestral eumetazoan gene repertoire and genomic organization.</title>
        <authorList>
            <person name="Putnam N.H."/>
            <person name="Srivastava M."/>
            <person name="Hellsten U."/>
            <person name="Dirks B."/>
            <person name="Chapman J."/>
            <person name="Salamov A."/>
            <person name="Terry A."/>
            <person name="Shapiro H."/>
            <person name="Lindquist E."/>
            <person name="Kapitonov V.V."/>
            <person name="Jurka J."/>
            <person name="Genikhovich G."/>
            <person name="Grigoriev I.V."/>
            <person name="Lucas S.M."/>
            <person name="Steele R.E."/>
            <person name="Finnerty J.R."/>
            <person name="Technau U."/>
            <person name="Martindale M.Q."/>
            <person name="Rokhsar D.S."/>
        </authorList>
    </citation>
    <scope>NUCLEOTIDE SEQUENCE [LARGE SCALE GENOMIC DNA]</scope>
    <source>
        <strain evidence="3">CH2 X CH6</strain>
    </source>
</reference>
<dbReference type="STRING" id="45351.A7RH49"/>
<dbReference type="InParanoid" id="A7RH49"/>
<dbReference type="Proteomes" id="UP000001593">
    <property type="component" value="Unassembled WGS sequence"/>
</dbReference>
<keyword evidence="3" id="KW-1185">Reference proteome</keyword>
<dbReference type="GO" id="GO:0005783">
    <property type="term" value="C:endoplasmic reticulum"/>
    <property type="evidence" value="ECO:0000318"/>
    <property type="project" value="GO_Central"/>
</dbReference>
<dbReference type="GO" id="GO:0019888">
    <property type="term" value="F:protein phosphatase regulator activity"/>
    <property type="evidence" value="ECO:0000318"/>
    <property type="project" value="GO_Central"/>
</dbReference>
<dbReference type="OrthoDB" id="5968218at2759"/>
<dbReference type="InterPro" id="IPR051254">
    <property type="entry name" value="PPP1R15"/>
</dbReference>
<dbReference type="EMBL" id="DS469510">
    <property type="protein sequence ID" value="EDO49160.1"/>
    <property type="molecule type" value="Genomic_DNA"/>
</dbReference>
<dbReference type="AlphaFoldDB" id="A7RH49"/>
<dbReference type="KEGG" id="nve:5521436"/>